<dbReference type="InterPro" id="IPR020904">
    <property type="entry name" value="Sc_DH/Rdtase_CS"/>
</dbReference>
<dbReference type="PANTHER" id="PTHR43658:SF8">
    <property type="entry name" value="17-BETA-HYDROXYSTEROID DEHYDROGENASE 14-RELATED"/>
    <property type="match status" value="1"/>
</dbReference>
<dbReference type="Proteomes" id="UP001159427">
    <property type="component" value="Unassembled WGS sequence"/>
</dbReference>
<dbReference type="InterPro" id="IPR036291">
    <property type="entry name" value="NAD(P)-bd_dom_sf"/>
</dbReference>
<dbReference type="EMBL" id="CALNXI010000025">
    <property type="protein sequence ID" value="CAH3015583.1"/>
    <property type="molecule type" value="Genomic_DNA"/>
</dbReference>
<reference evidence="2 3" key="1">
    <citation type="submission" date="2022-05" db="EMBL/GenBank/DDBJ databases">
        <authorList>
            <consortium name="Genoscope - CEA"/>
            <person name="William W."/>
        </authorList>
    </citation>
    <scope>NUCLEOTIDE SEQUENCE [LARGE SCALE GENOMIC DNA]</scope>
</reference>
<comment type="caution">
    <text evidence="2">The sequence shown here is derived from an EMBL/GenBank/DDBJ whole genome shotgun (WGS) entry which is preliminary data.</text>
</comment>
<dbReference type="PROSITE" id="PS00061">
    <property type="entry name" value="ADH_SHORT"/>
    <property type="match status" value="1"/>
</dbReference>
<keyword evidence="3" id="KW-1185">Reference proteome</keyword>
<accession>A0ABN8LES8</accession>
<proteinExistence type="predicted"/>
<name>A0ABN8LES8_9CNID</name>
<protein>
    <recommendedName>
        <fullName evidence="4">17-beta-hydroxysteroid dehydrogenase 14</fullName>
    </recommendedName>
</protein>
<organism evidence="2 3">
    <name type="scientific">Porites evermanni</name>
    <dbReference type="NCBI Taxonomy" id="104178"/>
    <lineage>
        <taxon>Eukaryota</taxon>
        <taxon>Metazoa</taxon>
        <taxon>Cnidaria</taxon>
        <taxon>Anthozoa</taxon>
        <taxon>Hexacorallia</taxon>
        <taxon>Scleractinia</taxon>
        <taxon>Fungiina</taxon>
        <taxon>Poritidae</taxon>
        <taxon>Porites</taxon>
    </lineage>
</organism>
<dbReference type="SUPFAM" id="SSF51735">
    <property type="entry name" value="NAD(P)-binding Rossmann-fold domains"/>
    <property type="match status" value="1"/>
</dbReference>
<dbReference type="PRINTS" id="PR00081">
    <property type="entry name" value="GDHRDH"/>
</dbReference>
<dbReference type="InterPro" id="IPR002347">
    <property type="entry name" value="SDR_fam"/>
</dbReference>
<dbReference type="Gene3D" id="3.40.50.720">
    <property type="entry name" value="NAD(P)-binding Rossmann-like Domain"/>
    <property type="match status" value="1"/>
</dbReference>
<evidence type="ECO:0008006" key="4">
    <source>
        <dbReference type="Google" id="ProtNLM"/>
    </source>
</evidence>
<evidence type="ECO:0000313" key="3">
    <source>
        <dbReference type="Proteomes" id="UP001159427"/>
    </source>
</evidence>
<keyword evidence="1" id="KW-0560">Oxidoreductase</keyword>
<dbReference type="PANTHER" id="PTHR43658">
    <property type="entry name" value="SHORT-CHAIN DEHYDROGENASE/REDUCTASE"/>
    <property type="match status" value="1"/>
</dbReference>
<evidence type="ECO:0000256" key="1">
    <source>
        <dbReference type="ARBA" id="ARBA00023002"/>
    </source>
</evidence>
<gene>
    <name evidence="2" type="ORF">PEVE_00018374</name>
</gene>
<dbReference type="Pfam" id="PF13561">
    <property type="entry name" value="adh_short_C2"/>
    <property type="match status" value="1"/>
</dbReference>
<evidence type="ECO:0000313" key="2">
    <source>
        <dbReference type="EMBL" id="CAH3015583.1"/>
    </source>
</evidence>
<dbReference type="PRINTS" id="PR00080">
    <property type="entry name" value="SDRFAMILY"/>
</dbReference>
<sequence>MASSNLRYQGKVTIVTGGTQGIGEGVVREFVKAGAKVIFCGREVADGEKLEKEMNDKGPGEACLIKCDVTKEEDIKNLVEKTVEKYGWIDCLINNAGWHPPSKTIDQTSAHEFRDLLNLNLMNYFLFCKFALPHLRKTKGNIINMSSLVAQIGQPGAVAYVASKGAVTSMTKALAIDEAKCGVRVNSISPSNVWTPLWEYVAQLSGDFEKSKKDGEECQLSGRMGTLEECGQACLYLAAEATFTTGTDLLLTGGAELTYGKKTQVKNEDNQNYFISWVSVRAVFKQLSSFILSG</sequence>